<comment type="pathway">
    <text evidence="1">Phospholipid metabolism; phosphatidylglycerol biosynthesis; phosphatidylglycerol from CDP-diacylglycerol: step 2/2.</text>
</comment>
<dbReference type="EMBL" id="SNZP01000012">
    <property type="protein sequence ID" value="TDR73880.1"/>
    <property type="molecule type" value="Genomic_DNA"/>
</dbReference>
<accession>A0A4V3DUQ7</accession>
<comment type="caution">
    <text evidence="4">The sequence shown here is derived from an EMBL/GenBank/DDBJ whole genome shotgun (WGS) entry which is preliminary data.</text>
</comment>
<dbReference type="UniPathway" id="UPA00084">
    <property type="reaction ID" value="UER00504"/>
</dbReference>
<gene>
    <name evidence="4" type="ORF">DFP86_11284</name>
</gene>
<comment type="catalytic activity">
    <reaction evidence="1">
        <text>a 1,2-diacyl-sn-glycero-3-phospho-(1'-sn-glycero-3'-phosphate) + H2O = a 1,2-diacyl-sn-glycero-3-phospho-(1'-sn-glycerol) + phosphate</text>
        <dbReference type="Rhea" id="RHEA:33751"/>
        <dbReference type="ChEBI" id="CHEBI:15377"/>
        <dbReference type="ChEBI" id="CHEBI:43474"/>
        <dbReference type="ChEBI" id="CHEBI:60110"/>
        <dbReference type="ChEBI" id="CHEBI:64716"/>
        <dbReference type="EC" id="3.1.3.27"/>
    </reaction>
</comment>
<keyword evidence="1" id="KW-1208">Phospholipid metabolism</keyword>
<comment type="cofactor">
    <cofactor evidence="1">
        <name>Mg(2+)</name>
        <dbReference type="ChEBI" id="CHEBI:18420"/>
    </cofactor>
</comment>
<feature type="transmembrane region" description="Helical" evidence="2">
    <location>
        <begin position="56"/>
        <end position="74"/>
    </location>
</feature>
<dbReference type="OrthoDB" id="9804091at2"/>
<evidence type="ECO:0000256" key="1">
    <source>
        <dbReference type="PIRNR" id="PIRNR006162"/>
    </source>
</evidence>
<keyword evidence="5" id="KW-1185">Reference proteome</keyword>
<reference evidence="4 5" key="1">
    <citation type="submission" date="2019-03" db="EMBL/GenBank/DDBJ databases">
        <title>Genomic Encyclopedia of Type Strains, Phase III (KMG-III): the genomes of soil and plant-associated and newly described type strains.</title>
        <authorList>
            <person name="Whitman W."/>
        </authorList>
    </citation>
    <scope>NUCLEOTIDE SEQUENCE [LARGE SCALE GENOMIC DNA]</scope>
    <source>
        <strain evidence="4 5">CECT 8976</strain>
    </source>
</reference>
<sequence length="166" mass="18296">MTTFKIKPDLKFITSHPAYFIAFGFGSGLAPWAPGTFGTLAAFPCYWLLRLAGIDGLKLALLCLPLFLLGVYVSEKADQALGVHDHGGANFDEVVAMLLILAVTPSSWLAWGVAFALFRLFDILKPWPIRWFDEHVHGGFGVMLDDVVAAVPCMLLIILLQHFHLL</sequence>
<keyword evidence="1 2" id="KW-0472">Membrane</keyword>
<comment type="subcellular location">
    <subcellularLocation>
        <location evidence="1">Cell inner membrane</location>
        <topology evidence="1">Multi-pass membrane protein</topology>
    </subcellularLocation>
</comment>
<feature type="transmembrane region" description="Helical" evidence="2">
    <location>
        <begin position="142"/>
        <end position="163"/>
    </location>
</feature>
<evidence type="ECO:0000256" key="2">
    <source>
        <dbReference type="SAM" id="Phobius"/>
    </source>
</evidence>
<dbReference type="PANTHER" id="PTHR36305:SF1">
    <property type="entry name" value="PHOSPHATIDYLGLYCEROPHOSPHATASE A"/>
    <property type="match status" value="1"/>
</dbReference>
<keyword evidence="1" id="KW-0595">Phospholipid degradation</keyword>
<dbReference type="PANTHER" id="PTHR36305">
    <property type="entry name" value="PHOSPHATIDYLGLYCEROPHOSPHATASE A"/>
    <property type="match status" value="1"/>
</dbReference>
<dbReference type="GO" id="GO:0005886">
    <property type="term" value="C:plasma membrane"/>
    <property type="evidence" value="ECO:0007669"/>
    <property type="project" value="UniProtKB-SubCell"/>
</dbReference>
<keyword evidence="1" id="KW-0442">Lipid degradation</keyword>
<feature type="domain" description="YutG/PgpA" evidence="3">
    <location>
        <begin position="21"/>
        <end position="160"/>
    </location>
</feature>
<keyword evidence="1 2" id="KW-0812">Transmembrane</keyword>
<protein>
    <recommendedName>
        <fullName evidence="1">Phosphatidylglycerophosphatase A</fullName>
        <ecNumber evidence="1">3.1.3.27</ecNumber>
    </recommendedName>
    <alternativeName>
        <fullName evidence="1">Phosphatidylglycerolphosphate phosphatase A</fullName>
    </alternativeName>
</protein>
<name>A0A4V3DUQ7_9NEIS</name>
<dbReference type="InterPro" id="IPR007686">
    <property type="entry name" value="YutG/PgpA"/>
</dbReference>
<keyword evidence="2" id="KW-1133">Transmembrane helix</keyword>
<keyword evidence="1" id="KW-0479">Metal-binding</keyword>
<keyword evidence="1" id="KW-1003">Cell membrane</keyword>
<feature type="transmembrane region" description="Helical" evidence="2">
    <location>
        <begin position="94"/>
        <end position="121"/>
    </location>
</feature>
<dbReference type="SUPFAM" id="SSF101307">
    <property type="entry name" value="YutG-like"/>
    <property type="match status" value="1"/>
</dbReference>
<evidence type="ECO:0000313" key="4">
    <source>
        <dbReference type="EMBL" id="TDR73880.1"/>
    </source>
</evidence>
<dbReference type="PIRSF" id="PIRSF006162">
    <property type="entry name" value="PgpA"/>
    <property type="match status" value="1"/>
</dbReference>
<dbReference type="Pfam" id="PF04608">
    <property type="entry name" value="PgpA"/>
    <property type="match status" value="1"/>
</dbReference>
<dbReference type="EC" id="3.1.3.27" evidence="1"/>
<organism evidence="4 5">
    <name type="scientific">Paludibacterium purpuratum</name>
    <dbReference type="NCBI Taxonomy" id="1144873"/>
    <lineage>
        <taxon>Bacteria</taxon>
        <taxon>Pseudomonadati</taxon>
        <taxon>Pseudomonadota</taxon>
        <taxon>Betaproteobacteria</taxon>
        <taxon>Neisseriales</taxon>
        <taxon>Chromobacteriaceae</taxon>
        <taxon>Paludibacterium</taxon>
    </lineage>
</organism>
<evidence type="ECO:0000259" key="3">
    <source>
        <dbReference type="Pfam" id="PF04608"/>
    </source>
</evidence>
<comment type="function">
    <text evidence="1">Lipid phosphatase which dephosphorylates phosphatidylglycerophosphate (PGP) to phosphatidylglycerol (PG).</text>
</comment>
<dbReference type="RefSeq" id="WP_133682532.1">
    <property type="nucleotide sequence ID" value="NZ_SNZP01000012.1"/>
</dbReference>
<dbReference type="InterPro" id="IPR026037">
    <property type="entry name" value="PgpA"/>
</dbReference>
<keyword evidence="1" id="KW-0378">Hydrolase</keyword>
<dbReference type="GO" id="GO:0008962">
    <property type="term" value="F:phosphatidylglycerophosphatase activity"/>
    <property type="evidence" value="ECO:0007669"/>
    <property type="project" value="UniProtKB-EC"/>
</dbReference>
<keyword evidence="1" id="KW-0997">Cell inner membrane</keyword>
<keyword evidence="1" id="KW-0443">Lipid metabolism</keyword>
<keyword evidence="1" id="KW-0460">Magnesium</keyword>
<evidence type="ECO:0000313" key="5">
    <source>
        <dbReference type="Proteomes" id="UP000295611"/>
    </source>
</evidence>
<proteinExistence type="predicted"/>
<dbReference type="AlphaFoldDB" id="A0A4V3DUQ7"/>
<dbReference type="InterPro" id="IPR036681">
    <property type="entry name" value="PgpA-like_sf"/>
</dbReference>
<dbReference type="Proteomes" id="UP000295611">
    <property type="component" value="Unassembled WGS sequence"/>
</dbReference>
<feature type="transmembrane region" description="Helical" evidence="2">
    <location>
        <begin position="20"/>
        <end position="49"/>
    </location>
</feature>
<dbReference type="GO" id="GO:0006655">
    <property type="term" value="P:phosphatidylglycerol biosynthetic process"/>
    <property type="evidence" value="ECO:0007669"/>
    <property type="project" value="UniProtKB-UniPathway"/>
</dbReference>
<dbReference type="GO" id="GO:0046872">
    <property type="term" value="F:metal ion binding"/>
    <property type="evidence" value="ECO:0007669"/>
    <property type="project" value="UniProtKB-KW"/>
</dbReference>
<dbReference type="CDD" id="cd06971">
    <property type="entry name" value="PgpA"/>
    <property type="match status" value="1"/>
</dbReference>
<dbReference type="GO" id="GO:0009395">
    <property type="term" value="P:phospholipid catabolic process"/>
    <property type="evidence" value="ECO:0007669"/>
    <property type="project" value="UniProtKB-KW"/>
</dbReference>